<dbReference type="KEGG" id="nta:107806429"/>
<dbReference type="PANTHER" id="PTHR33710:SF65">
    <property type="entry name" value="ENDONUCLEASE_EXONUCLEASE_PHOSPHATASE"/>
    <property type="match status" value="1"/>
</dbReference>
<accession>A0A1S4BAV9</accession>
<dbReference type="AlphaFoldDB" id="A0A1S4BAV9"/>
<protein>
    <submittedName>
        <fullName evidence="2">Uncharacterized protein LOC107806429</fullName>
    </submittedName>
</protein>
<dbReference type="RefSeq" id="XP_016486070.1">
    <property type="nucleotide sequence ID" value="XM_016630584.1"/>
</dbReference>
<dbReference type="SUPFAM" id="SSF56219">
    <property type="entry name" value="DNase I-like"/>
    <property type="match status" value="1"/>
</dbReference>
<evidence type="ECO:0000313" key="1">
    <source>
        <dbReference type="Proteomes" id="UP000790787"/>
    </source>
</evidence>
<keyword evidence="1" id="KW-1185">Reference proteome</keyword>
<dbReference type="RefSeq" id="XP_016486070.2">
    <property type="nucleotide sequence ID" value="XM_016630584.2"/>
</dbReference>
<dbReference type="GeneID" id="107806429"/>
<reference evidence="2" key="2">
    <citation type="submission" date="2025-08" db="UniProtKB">
        <authorList>
            <consortium name="RefSeq"/>
        </authorList>
    </citation>
    <scope>IDENTIFICATION</scope>
    <source>
        <tissue evidence="2">Leaf</tissue>
    </source>
</reference>
<dbReference type="Gene3D" id="3.60.10.10">
    <property type="entry name" value="Endonuclease/exonuclease/phosphatase"/>
    <property type="match status" value="1"/>
</dbReference>
<dbReference type="OrthoDB" id="1296036at2759"/>
<reference evidence="1" key="1">
    <citation type="journal article" date="2014" name="Nat. Commun.">
        <title>The tobacco genome sequence and its comparison with those of tomato and potato.</title>
        <authorList>
            <person name="Sierro N."/>
            <person name="Battey J.N."/>
            <person name="Ouadi S."/>
            <person name="Bakaher N."/>
            <person name="Bovet L."/>
            <person name="Willig A."/>
            <person name="Goepfert S."/>
            <person name="Peitsch M.C."/>
            <person name="Ivanov N.V."/>
        </authorList>
    </citation>
    <scope>NUCLEOTIDE SEQUENCE [LARGE SCALE GENOMIC DNA]</scope>
</reference>
<dbReference type="PANTHER" id="PTHR33710">
    <property type="entry name" value="BNAC02G09200D PROTEIN"/>
    <property type="match status" value="1"/>
</dbReference>
<dbReference type="PaxDb" id="4097-A0A1S4BAV9"/>
<dbReference type="STRING" id="4097.A0A1S4BAV9"/>
<dbReference type="InterPro" id="IPR036691">
    <property type="entry name" value="Endo/exonu/phosph_ase_sf"/>
</dbReference>
<sequence length="516" mass="59875">MKLATWNVRGLNKTYKQKKLKMFMKNNNIVMIEIIEHRVKESNVTAILRKIVNGWSWCHNYNNNMRGKIWVVWDQNAIKFDVEQMVEQFIHGRVTACNLGMDFYFTAVYGFHTIEDRRWLWEDLRSIESSHQVPWLSMGDYNAVLHVEDMKYGNPVTEIETKDFSDYLFDTGVTEMQSAGREYTWTNTHIYSKINRALVNSEWFIKYHHLEESFLQAVETTWNQRNNGFGMSKIWQKLKVVKQEMKKLNRVEFNGVRKKVSRLRQQLADLQTQLMGPGHILFDQEGALKSELDKWSNIEENILCQKARIQWLKLGDSNNIFFFTNIKNRLAQNKITSLINAEGNMVQDQEGIKSKVLGFFGKLLGSSATQLPAVNPIILQYGRVLSREHQLALIAPVTREEVVQALKDIDDLKAPGCDGFNACFFKNTWHVVGEEITKVVLEFFDTGIMCKTINCTTITLIPKQRDVVFVKTVFECFQKFSKASSLEANIDKSYIYFGGVHEEEQNNIIHVLGFAT</sequence>
<name>A0A1S4BAV9_TOBAC</name>
<dbReference type="OMA" id="REYTWTN"/>
<gene>
    <name evidence="2" type="primary">LOC107806429</name>
</gene>
<organism evidence="1 2">
    <name type="scientific">Nicotiana tabacum</name>
    <name type="common">Common tobacco</name>
    <dbReference type="NCBI Taxonomy" id="4097"/>
    <lineage>
        <taxon>Eukaryota</taxon>
        <taxon>Viridiplantae</taxon>
        <taxon>Streptophyta</taxon>
        <taxon>Embryophyta</taxon>
        <taxon>Tracheophyta</taxon>
        <taxon>Spermatophyta</taxon>
        <taxon>Magnoliopsida</taxon>
        <taxon>eudicotyledons</taxon>
        <taxon>Gunneridae</taxon>
        <taxon>Pentapetalae</taxon>
        <taxon>asterids</taxon>
        <taxon>lamiids</taxon>
        <taxon>Solanales</taxon>
        <taxon>Solanaceae</taxon>
        <taxon>Nicotianoideae</taxon>
        <taxon>Nicotianeae</taxon>
        <taxon>Nicotiana</taxon>
    </lineage>
</organism>
<proteinExistence type="predicted"/>
<evidence type="ECO:0000313" key="2">
    <source>
        <dbReference type="RefSeq" id="XP_016486070.2"/>
    </source>
</evidence>
<dbReference type="Proteomes" id="UP000790787">
    <property type="component" value="Chromosome 15"/>
</dbReference>